<reference evidence="3 4" key="1">
    <citation type="submission" date="2022-06" db="EMBL/GenBank/DDBJ databases">
        <title>New Species of the Genus Actinoplanes, ActinopZanes ferrugineus.</title>
        <authorList>
            <person name="Ding P."/>
        </authorList>
    </citation>
    <scope>NUCLEOTIDE SEQUENCE [LARGE SCALE GENOMIC DNA]</scope>
    <source>
        <strain evidence="3 4">TRM88003</strain>
    </source>
</reference>
<dbReference type="PANTHER" id="PTHR43156:SF2">
    <property type="entry name" value="STAGE II SPORULATION PROTEIN E"/>
    <property type="match status" value="1"/>
</dbReference>
<dbReference type="Pfam" id="PF07228">
    <property type="entry name" value="SpoIIE"/>
    <property type="match status" value="1"/>
</dbReference>
<keyword evidence="4" id="KW-1185">Reference proteome</keyword>
<dbReference type="InterPro" id="IPR036890">
    <property type="entry name" value="HATPase_C_sf"/>
</dbReference>
<evidence type="ECO:0000256" key="1">
    <source>
        <dbReference type="ARBA" id="ARBA00022801"/>
    </source>
</evidence>
<comment type="caution">
    <text evidence="3">The sequence shown here is derived from an EMBL/GenBank/DDBJ whole genome shotgun (WGS) entry which is preliminary data.</text>
</comment>
<keyword evidence="1" id="KW-0378">Hydrolase</keyword>
<organism evidence="3 4">
    <name type="scientific">Paractinoplanes aksuensis</name>
    <dbReference type="NCBI Taxonomy" id="2939490"/>
    <lineage>
        <taxon>Bacteria</taxon>
        <taxon>Bacillati</taxon>
        <taxon>Actinomycetota</taxon>
        <taxon>Actinomycetes</taxon>
        <taxon>Micromonosporales</taxon>
        <taxon>Micromonosporaceae</taxon>
        <taxon>Paractinoplanes</taxon>
    </lineage>
</organism>
<dbReference type="PROSITE" id="PS51746">
    <property type="entry name" value="PPM_2"/>
    <property type="match status" value="1"/>
</dbReference>
<dbReference type="SUPFAM" id="SSF81606">
    <property type="entry name" value="PP2C-like"/>
    <property type="match status" value="1"/>
</dbReference>
<dbReference type="Proteomes" id="UP001523369">
    <property type="component" value="Unassembled WGS sequence"/>
</dbReference>
<proteinExistence type="predicted"/>
<dbReference type="SUPFAM" id="SSF55781">
    <property type="entry name" value="GAF domain-like"/>
    <property type="match status" value="1"/>
</dbReference>
<sequence length="696" mass="74202">MRETTLCTGPPAGEDACVSVEADAISDTPAGGLLRRVRLPNDRRTPAAARALVRSVLEEAGLESLLNEALLLTTELSTNAVVHANTELDIEVRADGTGLTVTVTDFAPGPVEQLAIGPRNESVDIGEVAERGRGLLLVDHFASRWGTVHEGTGKGVWFRLEREPTGEVTAVVPATVNTAEAGTPSVGSLSALLQVNPERPSEEGVAEFAANLLAELARLTGAAGGVIRLDRGDGGGRQLLARYGRAPRDDADTIRVPLSVQRPYSGELELDASPIGYAQPLATLVAERFSLHLENDRLRRADLRRQTWLTFLAEASELLAQSLDVNLTMALIPQLVVPRLGQWCAVHTTDAWGRLQLAAATHADESMLAQLHEILAETGPDAILTRLEEASRLGTQVMLGAPTEGFAVPLVARGTRLGTLAVGRHHRLRHDADEVAVLEDVARRAALAIDNARIHDERHKVARTLQASLLPPALPRVEGIGFAAEYVPTGSEVGGDFYDVVPSGDDTWLVVVGDVSGKGVQAATVTGLVRDVIRILVDDGKPMGEILCRVNKTLVQRGGGRYCTLAMASVSRAADNVLAVQLHLAGHDRAVLVHADGKTSFVGEGGTALGLLESITSPDVEVRLQPGDSLIFYTDGVTERRRGRELFGTARLRDAAGPLAGYPAEVMAARLRSTTINFSVEEPRDDIAILVLRNDA</sequence>
<evidence type="ECO:0000259" key="2">
    <source>
        <dbReference type="PROSITE" id="PS51746"/>
    </source>
</evidence>
<dbReference type="Gene3D" id="3.30.450.40">
    <property type="match status" value="1"/>
</dbReference>
<dbReference type="InterPro" id="IPR003594">
    <property type="entry name" value="HATPase_dom"/>
</dbReference>
<dbReference type="Pfam" id="PF13581">
    <property type="entry name" value="HATPase_c_2"/>
    <property type="match status" value="1"/>
</dbReference>
<name>A0ABT1DDV3_9ACTN</name>
<dbReference type="InterPro" id="IPR052016">
    <property type="entry name" value="Bact_Sigma-Reg"/>
</dbReference>
<dbReference type="EMBL" id="JAMYJR010000001">
    <property type="protein sequence ID" value="MCO8268988.1"/>
    <property type="molecule type" value="Genomic_DNA"/>
</dbReference>
<dbReference type="InterPro" id="IPR001932">
    <property type="entry name" value="PPM-type_phosphatase-like_dom"/>
</dbReference>
<gene>
    <name evidence="3" type="ORF">M1L60_00120</name>
</gene>
<dbReference type="SMART" id="SM00331">
    <property type="entry name" value="PP2C_SIG"/>
    <property type="match status" value="1"/>
</dbReference>
<dbReference type="InterPro" id="IPR029016">
    <property type="entry name" value="GAF-like_dom_sf"/>
</dbReference>
<dbReference type="CDD" id="cd16936">
    <property type="entry name" value="HATPase_RsbW-like"/>
    <property type="match status" value="1"/>
</dbReference>
<accession>A0ABT1DDV3</accession>
<feature type="domain" description="PPM-type phosphatase" evidence="2">
    <location>
        <begin position="481"/>
        <end position="694"/>
    </location>
</feature>
<protein>
    <submittedName>
        <fullName evidence="3">SpoIIE family protein phosphatase</fullName>
    </submittedName>
</protein>
<dbReference type="InterPro" id="IPR036457">
    <property type="entry name" value="PPM-type-like_dom_sf"/>
</dbReference>
<evidence type="ECO:0000313" key="4">
    <source>
        <dbReference type="Proteomes" id="UP001523369"/>
    </source>
</evidence>
<dbReference type="PANTHER" id="PTHR43156">
    <property type="entry name" value="STAGE II SPORULATION PROTEIN E-RELATED"/>
    <property type="match status" value="1"/>
</dbReference>
<evidence type="ECO:0000313" key="3">
    <source>
        <dbReference type="EMBL" id="MCO8268988.1"/>
    </source>
</evidence>
<dbReference type="Gene3D" id="3.60.40.10">
    <property type="entry name" value="PPM-type phosphatase domain"/>
    <property type="match status" value="1"/>
</dbReference>
<dbReference type="Gene3D" id="3.30.565.10">
    <property type="entry name" value="Histidine kinase-like ATPase, C-terminal domain"/>
    <property type="match status" value="1"/>
</dbReference>